<dbReference type="Pfam" id="PF00027">
    <property type="entry name" value="cNMP_binding"/>
    <property type="match status" value="1"/>
</dbReference>
<dbReference type="GO" id="GO:0003254">
    <property type="term" value="P:regulation of membrane depolarization"/>
    <property type="evidence" value="ECO:0007669"/>
    <property type="project" value="TreeGrafter"/>
</dbReference>
<keyword evidence="1" id="KW-0472">Membrane</keyword>
<organism evidence="3 4">
    <name type="scientific">Orchesella cincta</name>
    <name type="common">Springtail</name>
    <name type="synonym">Podura cincta</name>
    <dbReference type="NCBI Taxonomy" id="48709"/>
    <lineage>
        <taxon>Eukaryota</taxon>
        <taxon>Metazoa</taxon>
        <taxon>Ecdysozoa</taxon>
        <taxon>Arthropoda</taxon>
        <taxon>Hexapoda</taxon>
        <taxon>Collembola</taxon>
        <taxon>Entomobryomorpha</taxon>
        <taxon>Entomobryoidea</taxon>
        <taxon>Orchesellidae</taxon>
        <taxon>Orchesellinae</taxon>
        <taxon>Orchesella</taxon>
    </lineage>
</organism>
<gene>
    <name evidence="3" type="ORF">Ocin01_10414</name>
</gene>
<dbReference type="PANTHER" id="PTHR45689">
    <property type="entry name" value="I[[H]] CHANNEL, ISOFORM E"/>
    <property type="match status" value="1"/>
</dbReference>
<dbReference type="InterPro" id="IPR000595">
    <property type="entry name" value="cNMP-bd_dom"/>
</dbReference>
<dbReference type="PROSITE" id="PS50042">
    <property type="entry name" value="CNMP_BINDING_3"/>
    <property type="match status" value="1"/>
</dbReference>
<reference evidence="3 4" key="1">
    <citation type="journal article" date="2016" name="Genome Biol. Evol.">
        <title>Gene Family Evolution Reflects Adaptation to Soil Environmental Stressors in the Genome of the Collembolan Orchesella cincta.</title>
        <authorList>
            <person name="Faddeeva-Vakhrusheva A."/>
            <person name="Derks M.F."/>
            <person name="Anvar S.Y."/>
            <person name="Agamennone V."/>
            <person name="Suring W."/>
            <person name="Smit S."/>
            <person name="van Straalen N.M."/>
            <person name="Roelofs D."/>
        </authorList>
    </citation>
    <scope>NUCLEOTIDE SEQUENCE [LARGE SCALE GENOMIC DNA]</scope>
    <source>
        <tissue evidence="3">Mixed pool</tissue>
    </source>
</reference>
<dbReference type="PANTHER" id="PTHR45689:SF14">
    <property type="entry name" value="CYCLIC NUCLEOTIDE-GATED CATION CHANNEL SUBUNIT A-LIKE PROTEIN"/>
    <property type="match status" value="1"/>
</dbReference>
<dbReference type="SUPFAM" id="SSF81324">
    <property type="entry name" value="Voltage-gated potassium channels"/>
    <property type="match status" value="1"/>
</dbReference>
<keyword evidence="1" id="KW-1133">Transmembrane helix</keyword>
<keyword evidence="4" id="KW-1185">Reference proteome</keyword>
<dbReference type="SUPFAM" id="SSF51206">
    <property type="entry name" value="cAMP-binding domain-like"/>
    <property type="match status" value="1"/>
</dbReference>
<dbReference type="InterPro" id="IPR051413">
    <property type="entry name" value="K/Na_HCN_channel"/>
</dbReference>
<dbReference type="AlphaFoldDB" id="A0A1D2MT10"/>
<comment type="caution">
    <text evidence="3">The sequence shown here is derived from an EMBL/GenBank/DDBJ whole genome shotgun (WGS) entry which is preliminary data.</text>
</comment>
<dbReference type="InterPro" id="IPR014710">
    <property type="entry name" value="RmlC-like_jellyroll"/>
</dbReference>
<protein>
    <submittedName>
        <fullName evidence="3">Potassium/sodium hyperpolarization-activated cyclic nucleotide-gated channel 1</fullName>
    </submittedName>
</protein>
<dbReference type="Gene3D" id="1.10.287.70">
    <property type="match status" value="1"/>
</dbReference>
<evidence type="ECO:0000259" key="2">
    <source>
        <dbReference type="PROSITE" id="PS50042"/>
    </source>
</evidence>
<evidence type="ECO:0000256" key="1">
    <source>
        <dbReference type="SAM" id="Phobius"/>
    </source>
</evidence>
<dbReference type="Gene3D" id="1.10.287.630">
    <property type="entry name" value="Helix hairpin bin"/>
    <property type="match status" value="1"/>
</dbReference>
<feature type="transmembrane region" description="Helical" evidence="1">
    <location>
        <begin position="249"/>
        <end position="269"/>
    </location>
</feature>
<dbReference type="InterPro" id="IPR018490">
    <property type="entry name" value="cNMP-bd_dom_sf"/>
</dbReference>
<feature type="domain" description="Cyclic nucleotide-binding" evidence="2">
    <location>
        <begin position="430"/>
        <end position="531"/>
    </location>
</feature>
<proteinExistence type="predicted"/>
<dbReference type="CDD" id="cd00038">
    <property type="entry name" value="CAP_ED"/>
    <property type="match status" value="1"/>
</dbReference>
<feature type="transmembrane region" description="Helical" evidence="1">
    <location>
        <begin position="137"/>
        <end position="156"/>
    </location>
</feature>
<evidence type="ECO:0000313" key="3">
    <source>
        <dbReference type="EMBL" id="ODM96269.1"/>
    </source>
</evidence>
<name>A0A1D2MT10_ORCCI</name>
<dbReference type="OrthoDB" id="2021138at2759"/>
<feature type="transmembrane region" description="Helical" evidence="1">
    <location>
        <begin position="331"/>
        <end position="353"/>
    </location>
</feature>
<dbReference type="Proteomes" id="UP000094527">
    <property type="component" value="Unassembled WGS sequence"/>
</dbReference>
<dbReference type="OMA" id="CESNCEF"/>
<dbReference type="GO" id="GO:0005249">
    <property type="term" value="F:voltage-gated potassium channel activity"/>
    <property type="evidence" value="ECO:0007669"/>
    <property type="project" value="TreeGrafter"/>
</dbReference>
<keyword evidence="1" id="KW-0812">Transmembrane</keyword>
<accession>A0A1D2MT10</accession>
<sequence length="607" mass="71060">MYSTPLAPSREVLTALDEPDIEIEYPLLTETHPPGGIPMQCENELLLPYKWYKKLRCWFLVSDNWVVQSGIVRGYLGLYHERFLHLLSFPYVIHPFSNFYCVWVSVICFLLTISLIIEPYLISFQWYDFVKNKNKAYSLTMSVLLLMDMALTFIVGRADPNTMRVILDPIVVRRKYMSCKFWFDLVTRFPYDSIILASLSDADEMVKTKLATVRLVAFFVKLFRFQKVYSFLYRCATAFHFSAWGTQMLIHGFLVAFCVHWGACLHWLLPDVFNAGLAKPQEMSWVTKHNLWKTEYHIQYINSFLRSLGNLLTLDGGDFTPRLPEEMFCTALLIVVAQSIFAFFVSTFSSMIIEFQKEDDRYLEMLACVEEYLRFRRIPEWLRQRVLTYYDKKYKGHSYSEKQILDTMSTNIRLDVLAHSNTVLIDSCYLFADAPLNVRLSLVQCLTYDICVPGDVMMSSDTNTFNMYFIHEGRFRVFTKFGGCVKMLSTGDFFGETALLCPTTPRLMTTVVAITFAEVYKLSKKAYTKCMLQFPGVHEIIADAAMKKINKELLKFDREIERAEHILQWKEFLKQRRSQKVEEFYRDADANRVPSYYRALQFVYDPD</sequence>
<dbReference type="Gene3D" id="2.60.120.10">
    <property type="entry name" value="Jelly Rolls"/>
    <property type="match status" value="1"/>
</dbReference>
<dbReference type="STRING" id="48709.A0A1D2MT10"/>
<dbReference type="EMBL" id="LJIJ01000557">
    <property type="protein sequence ID" value="ODM96269.1"/>
    <property type="molecule type" value="Genomic_DNA"/>
</dbReference>
<evidence type="ECO:0000313" key="4">
    <source>
        <dbReference type="Proteomes" id="UP000094527"/>
    </source>
</evidence>
<feature type="transmembrane region" description="Helical" evidence="1">
    <location>
        <begin position="99"/>
        <end position="117"/>
    </location>
</feature>
<dbReference type="GO" id="GO:0035725">
    <property type="term" value="P:sodium ion transmembrane transport"/>
    <property type="evidence" value="ECO:0007669"/>
    <property type="project" value="TreeGrafter"/>
</dbReference>
<dbReference type="GO" id="GO:0098855">
    <property type="term" value="C:HCN channel complex"/>
    <property type="evidence" value="ECO:0007669"/>
    <property type="project" value="TreeGrafter"/>
</dbReference>